<protein>
    <recommendedName>
        <fullName evidence="2">RAMA domain-containing protein</fullName>
    </recommendedName>
</protein>
<comment type="caution">
    <text evidence="3">The sequence shown here is derived from an EMBL/GenBank/DDBJ whole genome shotgun (WGS) entry which is preliminary data.</text>
</comment>
<evidence type="ECO:0000313" key="3">
    <source>
        <dbReference type="EMBL" id="GAH64347.1"/>
    </source>
</evidence>
<name>X1H4K6_9ZZZZ</name>
<sequence length="103" mass="11775">MLGNGKGKATRNKAKKRRKKAKGVERPLKGLFPTGKMIYRKYKGKDYKAWISGNGKIKYNGKWYDSPSVVGSVVRGGKATNGWRFWKYKNKSGELVYLSELRK</sequence>
<proteinExistence type="predicted"/>
<dbReference type="EMBL" id="BARU01027892">
    <property type="protein sequence ID" value="GAH64347.1"/>
    <property type="molecule type" value="Genomic_DNA"/>
</dbReference>
<reference evidence="3" key="1">
    <citation type="journal article" date="2014" name="Front. Microbiol.">
        <title>High frequency of phylogenetically diverse reductive dehalogenase-homologous genes in deep subseafloor sedimentary metagenomes.</title>
        <authorList>
            <person name="Kawai M."/>
            <person name="Futagami T."/>
            <person name="Toyoda A."/>
            <person name="Takaki Y."/>
            <person name="Nishi S."/>
            <person name="Hori S."/>
            <person name="Arai W."/>
            <person name="Tsubouchi T."/>
            <person name="Morono Y."/>
            <person name="Uchiyama I."/>
            <person name="Ito T."/>
            <person name="Fujiyama A."/>
            <person name="Inagaki F."/>
            <person name="Takami H."/>
        </authorList>
    </citation>
    <scope>NUCLEOTIDE SEQUENCE</scope>
    <source>
        <strain evidence="3">Expedition CK06-06</strain>
    </source>
</reference>
<evidence type="ECO:0000259" key="2">
    <source>
        <dbReference type="Pfam" id="PF18755"/>
    </source>
</evidence>
<dbReference type="InterPro" id="IPR040843">
    <property type="entry name" value="RAMA"/>
</dbReference>
<feature type="region of interest" description="Disordered" evidence="1">
    <location>
        <begin position="1"/>
        <end position="26"/>
    </location>
</feature>
<dbReference type="AlphaFoldDB" id="X1H4K6"/>
<accession>X1H4K6</accession>
<organism evidence="3">
    <name type="scientific">marine sediment metagenome</name>
    <dbReference type="NCBI Taxonomy" id="412755"/>
    <lineage>
        <taxon>unclassified sequences</taxon>
        <taxon>metagenomes</taxon>
        <taxon>ecological metagenomes</taxon>
    </lineage>
</organism>
<evidence type="ECO:0000256" key="1">
    <source>
        <dbReference type="SAM" id="MobiDB-lite"/>
    </source>
</evidence>
<gene>
    <name evidence="3" type="ORF">S03H2_44590</name>
</gene>
<dbReference type="Pfam" id="PF18755">
    <property type="entry name" value="RAMA"/>
    <property type="match status" value="1"/>
</dbReference>
<feature type="compositionally biased region" description="Basic residues" evidence="1">
    <location>
        <begin position="8"/>
        <end position="21"/>
    </location>
</feature>
<feature type="domain" description="RAMA" evidence="2">
    <location>
        <begin position="31"/>
        <end position="95"/>
    </location>
</feature>